<sequence length="575" mass="61585">MGGGHCGSQSGAAEGAGAANQGAALALLSQWPCSFEGLCLLSLLVSESPTEPFTQHCLGWLRALQHLLQSQDPAPTMALGVLVLRELLRFSSQLPELARDIGTDHIPGMLTSLLALRPECEVSTLEGIKACMSFYPRACGSMRGKLAAYFLARIDSDSPQVQQLACECYALVPALGRGFAQGLRHTEAWQQELQGLLATLHALLGELFEGCESEPLPYEGPGVELLLPAPPDGDPSISLTLHKRCSGLARVLQLLLSKEFVAPVTVPVQDILDLVCRALSITPKTINAAGDGALRLLLLPAVHLDALDVLEALVLACGARLVRWGSALARLFPQVLSAWSGAREALPGQEKPFGEVRARLYHVMELWAQVGGASCGLLQQPGAATEALLSHVMGDIAPPCDSLRVSDPKLSDIKYYRNNPKYHRNSPKYPKYHRNSPNHPLYPVFNPNPPFFTQNPISPPILTKSPLFHPKPPSSRPRPSPAPPSAPNWGGARMGTPPPCTASRSRQPIVMSAGLPLKGSIGPPIPLIQGDPPLWLQWNSPKSHREGLGEVPLTPWGGGKRGPPPMGSMGCPHDP</sequence>
<name>A0A8V5HB30_MELUD</name>
<protein>
    <submittedName>
        <fullName evidence="8">Uncharacterized protein</fullName>
    </submittedName>
</protein>
<dbReference type="GO" id="GO:0005737">
    <property type="term" value="C:cytoplasm"/>
    <property type="evidence" value="ECO:0007669"/>
    <property type="project" value="UniProtKB-SubCell"/>
</dbReference>
<evidence type="ECO:0000256" key="7">
    <source>
        <dbReference type="SAM" id="MobiDB-lite"/>
    </source>
</evidence>
<evidence type="ECO:0000256" key="5">
    <source>
        <dbReference type="ARBA" id="ARBA00022737"/>
    </source>
</evidence>
<feature type="region of interest" description="Disordered" evidence="7">
    <location>
        <begin position="539"/>
        <end position="575"/>
    </location>
</feature>
<dbReference type="PANTHER" id="PTHR34105">
    <property type="entry name" value="PROLINE-, GLUTAMIC ACID- AND LEUCINE-RICH PROTEIN 1"/>
    <property type="match status" value="1"/>
</dbReference>
<dbReference type="AlphaFoldDB" id="A0A8V5HB30"/>
<organism evidence="8 9">
    <name type="scientific">Melopsittacus undulatus</name>
    <name type="common">Budgerigar</name>
    <name type="synonym">Psittacus undulatus</name>
    <dbReference type="NCBI Taxonomy" id="13146"/>
    <lineage>
        <taxon>Eukaryota</taxon>
        <taxon>Metazoa</taxon>
        <taxon>Chordata</taxon>
        <taxon>Craniata</taxon>
        <taxon>Vertebrata</taxon>
        <taxon>Euteleostomi</taxon>
        <taxon>Archelosauria</taxon>
        <taxon>Archosauria</taxon>
        <taxon>Dinosauria</taxon>
        <taxon>Saurischia</taxon>
        <taxon>Theropoda</taxon>
        <taxon>Coelurosauria</taxon>
        <taxon>Aves</taxon>
        <taxon>Neognathae</taxon>
        <taxon>Neoaves</taxon>
        <taxon>Telluraves</taxon>
        <taxon>Australaves</taxon>
        <taxon>Psittaciformes</taxon>
        <taxon>Psittaculidae</taxon>
        <taxon>Melopsittacus</taxon>
    </lineage>
</organism>
<dbReference type="Ensembl" id="ENSMUNT00000031876.1">
    <property type="protein sequence ID" value="ENSMUNP00000026441.1"/>
    <property type="gene ID" value="ENSMUNG00000017376.1"/>
</dbReference>
<dbReference type="Pfam" id="PF08166">
    <property type="entry name" value="PELP1_HEAT"/>
    <property type="match status" value="1"/>
</dbReference>
<evidence type="ECO:0000256" key="1">
    <source>
        <dbReference type="ARBA" id="ARBA00004123"/>
    </source>
</evidence>
<dbReference type="GO" id="GO:0005634">
    <property type="term" value="C:nucleus"/>
    <property type="evidence" value="ECO:0007669"/>
    <property type="project" value="UniProtKB-SubCell"/>
</dbReference>
<accession>A0A8V5HB30</accession>
<feature type="compositionally biased region" description="Pro residues" evidence="7">
    <location>
        <begin position="469"/>
        <end position="486"/>
    </location>
</feature>
<proteinExistence type="inferred from homology"/>
<dbReference type="GO" id="GO:0006364">
    <property type="term" value="P:rRNA processing"/>
    <property type="evidence" value="ECO:0007669"/>
    <property type="project" value="TreeGrafter"/>
</dbReference>
<dbReference type="InterPro" id="IPR012980">
    <property type="entry name" value="PELP1_middle"/>
</dbReference>
<dbReference type="Proteomes" id="UP000694405">
    <property type="component" value="Chromosome 25"/>
</dbReference>
<keyword evidence="4" id="KW-0963">Cytoplasm</keyword>
<comment type="similarity">
    <text evidence="3">Belongs to the RIX1/PELP1 family.</text>
</comment>
<reference evidence="8" key="1">
    <citation type="submission" date="2020-03" db="EMBL/GenBank/DDBJ databases">
        <title>Melopsittacus undulatus (budgerigar) genome, bMelUnd1, maternal haplotype with Z.</title>
        <authorList>
            <person name="Gedman G."/>
            <person name="Mountcastle J."/>
            <person name="Haase B."/>
            <person name="Formenti G."/>
            <person name="Wright T."/>
            <person name="Apodaca J."/>
            <person name="Pelan S."/>
            <person name="Chow W."/>
            <person name="Rhie A."/>
            <person name="Howe K."/>
            <person name="Fedrigo O."/>
            <person name="Jarvis E.D."/>
        </authorList>
    </citation>
    <scope>NUCLEOTIDE SEQUENCE [LARGE SCALE GENOMIC DNA]</scope>
</reference>
<dbReference type="SUPFAM" id="SSF48371">
    <property type="entry name" value="ARM repeat"/>
    <property type="match status" value="1"/>
</dbReference>
<evidence type="ECO:0000256" key="2">
    <source>
        <dbReference type="ARBA" id="ARBA00004496"/>
    </source>
</evidence>
<reference evidence="8" key="3">
    <citation type="submission" date="2025-09" db="UniProtKB">
        <authorList>
            <consortium name="Ensembl"/>
        </authorList>
    </citation>
    <scope>IDENTIFICATION</scope>
</reference>
<reference evidence="8" key="2">
    <citation type="submission" date="2025-08" db="UniProtKB">
        <authorList>
            <consortium name="Ensembl"/>
        </authorList>
    </citation>
    <scope>IDENTIFICATION</scope>
</reference>
<keyword evidence="5" id="KW-0677">Repeat</keyword>
<dbReference type="InterPro" id="IPR016024">
    <property type="entry name" value="ARM-type_fold"/>
</dbReference>
<dbReference type="Pfam" id="PF08167">
    <property type="entry name" value="RIX1"/>
    <property type="match status" value="1"/>
</dbReference>
<keyword evidence="6" id="KW-0539">Nucleus</keyword>
<evidence type="ECO:0000313" key="8">
    <source>
        <dbReference type="Ensembl" id="ENSMUNP00000026441.1"/>
    </source>
</evidence>
<dbReference type="PANTHER" id="PTHR34105:SF1">
    <property type="entry name" value="PROLINE-, GLUTAMIC ACID- AND LEUCINE-RICH PROTEIN 1"/>
    <property type="match status" value="1"/>
</dbReference>
<evidence type="ECO:0000256" key="6">
    <source>
        <dbReference type="ARBA" id="ARBA00023242"/>
    </source>
</evidence>
<comment type="subcellular location">
    <subcellularLocation>
        <location evidence="2">Cytoplasm</location>
    </subcellularLocation>
    <subcellularLocation>
        <location evidence="1">Nucleus</location>
    </subcellularLocation>
</comment>
<keyword evidence="9" id="KW-1185">Reference proteome</keyword>
<evidence type="ECO:0000313" key="9">
    <source>
        <dbReference type="Proteomes" id="UP000694405"/>
    </source>
</evidence>
<feature type="region of interest" description="Disordered" evidence="7">
    <location>
        <begin position="462"/>
        <end position="505"/>
    </location>
</feature>
<evidence type="ECO:0000256" key="3">
    <source>
        <dbReference type="ARBA" id="ARBA00010511"/>
    </source>
</evidence>
<dbReference type="InterPro" id="IPR012583">
    <property type="entry name" value="RIX1_N"/>
</dbReference>
<evidence type="ECO:0000256" key="4">
    <source>
        <dbReference type="ARBA" id="ARBA00022490"/>
    </source>
</evidence>